<evidence type="ECO:0000256" key="1">
    <source>
        <dbReference type="ARBA" id="ARBA00004123"/>
    </source>
</evidence>
<dbReference type="GO" id="GO:0003688">
    <property type="term" value="F:DNA replication origin binding"/>
    <property type="evidence" value="ECO:0007669"/>
    <property type="project" value="TreeGrafter"/>
</dbReference>
<evidence type="ECO:0000256" key="4">
    <source>
        <dbReference type="ARBA" id="ARBA00023242"/>
    </source>
</evidence>
<dbReference type="InterPro" id="IPR003874">
    <property type="entry name" value="CDC45"/>
</dbReference>
<dbReference type="GO" id="GO:1902977">
    <property type="term" value="P:mitotic DNA replication preinitiation complex assembly"/>
    <property type="evidence" value="ECO:0007669"/>
    <property type="project" value="TreeGrafter"/>
</dbReference>
<dbReference type="GO" id="GO:0006270">
    <property type="term" value="P:DNA replication initiation"/>
    <property type="evidence" value="ECO:0007669"/>
    <property type="project" value="InterPro"/>
</dbReference>
<keyword evidence="5" id="KW-0131">Cell cycle</keyword>
<feature type="region of interest" description="Disordered" evidence="6">
    <location>
        <begin position="499"/>
        <end position="522"/>
    </location>
</feature>
<dbReference type="PANTHER" id="PTHR10507:SF0">
    <property type="entry name" value="CELL DIVISION CONTROL PROTEIN 45 HOMOLOG"/>
    <property type="match status" value="1"/>
</dbReference>
<feature type="compositionally biased region" description="Basic and acidic residues" evidence="6">
    <location>
        <begin position="214"/>
        <end position="225"/>
    </location>
</feature>
<dbReference type="PANTHER" id="PTHR10507">
    <property type="entry name" value="CDC45-RELATED PROTEIN"/>
    <property type="match status" value="1"/>
</dbReference>
<evidence type="ECO:0000313" key="8">
    <source>
        <dbReference type="Proteomes" id="UP000269793"/>
    </source>
</evidence>
<dbReference type="STRING" id="425264.A0A3G2S134"/>
<dbReference type="AlphaFoldDB" id="A0A3G2S134"/>
<evidence type="ECO:0000256" key="3">
    <source>
        <dbReference type="ARBA" id="ARBA00022705"/>
    </source>
</evidence>
<organism evidence="7 8">
    <name type="scientific">Malassezia restricta (strain ATCC 96810 / NBRC 103918 / CBS 7877)</name>
    <name type="common">Seborrheic dermatitis infection agent</name>
    <dbReference type="NCBI Taxonomy" id="425264"/>
    <lineage>
        <taxon>Eukaryota</taxon>
        <taxon>Fungi</taxon>
        <taxon>Dikarya</taxon>
        <taxon>Basidiomycota</taxon>
        <taxon>Ustilaginomycotina</taxon>
        <taxon>Malasseziomycetes</taxon>
        <taxon>Malasseziales</taxon>
        <taxon>Malasseziaceae</taxon>
        <taxon>Malassezia</taxon>
    </lineage>
</organism>
<gene>
    <name evidence="7" type="primary">TSD2</name>
    <name evidence="7" type="ORF">DNF11_0801</name>
</gene>
<protein>
    <submittedName>
        <fullName evidence="7">Protein TSD2</fullName>
    </submittedName>
</protein>
<comment type="similarity">
    <text evidence="2">Belongs to the CDC45 family.</text>
</comment>
<reference evidence="7 8" key="1">
    <citation type="submission" date="2018-10" db="EMBL/GenBank/DDBJ databases">
        <title>Complete genome sequence of Malassezia restricta CBS 7877.</title>
        <authorList>
            <person name="Morand S.C."/>
            <person name="Bertignac M."/>
            <person name="Iltis A."/>
            <person name="Kolder I."/>
            <person name="Pirovano W."/>
            <person name="Jourdain R."/>
            <person name="Clavaud C."/>
        </authorList>
    </citation>
    <scope>NUCLEOTIDE SEQUENCE [LARGE SCALE GENOMIC DNA]</scope>
    <source>
        <strain evidence="7 8">CBS 7877</strain>
    </source>
</reference>
<feature type="compositionally biased region" description="Acidic residues" evidence="6">
    <location>
        <begin position="505"/>
        <end position="522"/>
    </location>
</feature>
<keyword evidence="3" id="KW-0235">DNA replication</keyword>
<comment type="subcellular location">
    <subcellularLocation>
        <location evidence="1">Nucleus</location>
    </subcellularLocation>
</comment>
<keyword evidence="4" id="KW-0539">Nucleus</keyword>
<dbReference type="Proteomes" id="UP000269793">
    <property type="component" value="Chromosome II"/>
</dbReference>
<feature type="region of interest" description="Disordered" evidence="6">
    <location>
        <begin position="188"/>
        <end position="225"/>
    </location>
</feature>
<evidence type="ECO:0000256" key="2">
    <source>
        <dbReference type="ARBA" id="ARBA00010727"/>
    </source>
</evidence>
<keyword evidence="8" id="KW-1185">Reference proteome</keyword>
<dbReference type="GO" id="GO:0000727">
    <property type="term" value="P:double-strand break repair via break-induced replication"/>
    <property type="evidence" value="ECO:0007669"/>
    <property type="project" value="TreeGrafter"/>
</dbReference>
<evidence type="ECO:0000256" key="6">
    <source>
        <dbReference type="SAM" id="MobiDB-lite"/>
    </source>
</evidence>
<dbReference type="GO" id="GO:0031261">
    <property type="term" value="C:DNA replication preinitiation complex"/>
    <property type="evidence" value="ECO:0007669"/>
    <property type="project" value="TreeGrafter"/>
</dbReference>
<dbReference type="GO" id="GO:0003682">
    <property type="term" value="F:chromatin binding"/>
    <property type="evidence" value="ECO:0007669"/>
    <property type="project" value="TreeGrafter"/>
</dbReference>
<feature type="compositionally biased region" description="Acidic residues" evidence="6">
    <location>
        <begin position="188"/>
        <end position="204"/>
    </location>
</feature>
<sequence length="728" mass="81417">MIVHWPRETGDNAIVPARDRLDYAGAYKHICSNSRRRVLGENASSDTPAVPTALGGAAVLILATPHVDSLAALRILTQLLAQDEVPFRIAPVNGYRSLQHVLAQDVHDHLELHTLIFINLGSLLPLPETVPLPPHCTLHVIDSHRPWNLSNLFATSGINDHIWVWDDGDIEHRLGKEREAYEILEFDFESDSEESEDEDEEEDEFGKRIRTHSPPRETKRARLDPSQRQSYRAILAKYYAKGIWTGMSTAQMMYMLAVSLGRSDRDSLWLAILGLTSQYVSNAIHATTYDGYAAALASDVVAMNAVHDQTDTQTSLRGINVHGADDSSIRVLPEELRFTLYRHWSLEMSMYHTSYVAAKLGIWREKGIHKLRGLLAKMGLSLANCRQTYEHMELDLRQSLVQRMESIAPEYGLVDLSFRSFMRAYGFRSMPISASDAVEGISALLQAAHGVRIEIDGVHIVRSESSTKSGAQSFLDASVSYGGRTLWALSDDGVHLPTCLPTESTEGDASVEENEEEENEEENATSAVWIKSFFEAYRAMDVHKPQNVSLLQASLKLAKSLHQAIVSQGVSIIIKQSIKTLRSFRLCILQDGANLHLFVHPDTLTRLGFWLIDALRDIVSEQHVRRMEEKRERRRSKGDTDDSDLSSSIVSLPFVLAALDAPRDVFTVVGIVGAPDYGDVLKNRFGLAFQDAAQISGARMRNDRFESSVLEVRRSDLMPFVEALHLKA</sequence>
<name>A0A3G2S134_MALR7</name>
<dbReference type="Pfam" id="PF02724">
    <property type="entry name" value="CDC45"/>
    <property type="match status" value="1"/>
</dbReference>
<accession>A0A3G2S134</accession>
<dbReference type="EMBL" id="CP033149">
    <property type="protein sequence ID" value="AYO41751.1"/>
    <property type="molecule type" value="Genomic_DNA"/>
</dbReference>
<proteinExistence type="inferred from homology"/>
<dbReference type="OrthoDB" id="10258882at2759"/>
<evidence type="ECO:0000256" key="5">
    <source>
        <dbReference type="ARBA" id="ARBA00023306"/>
    </source>
</evidence>
<feature type="region of interest" description="Disordered" evidence="6">
    <location>
        <begin position="626"/>
        <end position="646"/>
    </location>
</feature>
<dbReference type="GO" id="GO:0003697">
    <property type="term" value="F:single-stranded DNA binding"/>
    <property type="evidence" value="ECO:0007669"/>
    <property type="project" value="TreeGrafter"/>
</dbReference>
<dbReference type="VEuPathDB" id="FungiDB:DNF11_0801"/>
<evidence type="ECO:0000313" key="7">
    <source>
        <dbReference type="EMBL" id="AYO41751.1"/>
    </source>
</evidence>